<keyword evidence="1" id="KW-0732">Signal</keyword>
<dbReference type="CDD" id="cd06259">
    <property type="entry name" value="YdcF-like"/>
    <property type="match status" value="1"/>
</dbReference>
<dbReference type="EMBL" id="JBHTCO010000045">
    <property type="protein sequence ID" value="MFC7395560.1"/>
    <property type="molecule type" value="Genomic_DNA"/>
</dbReference>
<comment type="caution">
    <text evidence="3">The sequence shown here is derived from an EMBL/GenBank/DDBJ whole genome shotgun (WGS) entry which is preliminary data.</text>
</comment>
<dbReference type="InterPro" id="IPR011990">
    <property type="entry name" value="TPR-like_helical_dom_sf"/>
</dbReference>
<sequence length="392" mass="44508">MKKAVSALLSVCLLPSLIACSNHSTISTDTVPSSSIANAKESKIILHDQRKLSQWFKTAKKDGPTGRRIKALENIAMYYNWHHDSNIKEAKEELFGNTPLHDNLDVVEAAFREASVMDPYDSDLKYSLASTQIFHHEVPEALKTYQQILKLDHDNFKARLAYALYSKAEGHEQDFKTNFNQLEKINKTRANDYKNRLKDVERIKAMKINGQIPNHLPDNGSHAFILLGAGLSDQGKIQKPLLGRLEVAKKAAEKYPRSKIIVTGGSPKEGKTEAAAMYDWLVKSGINKDRIIKEDMAMDTVENALFSMDIAEKQKINDITLITSASHMKRALVIFNEINKDIYNNRYRKMTHIAYMNEDQNKAEKVSKDEEIAIYRDLIRASGIWVFPGLQR</sequence>
<dbReference type="InterPro" id="IPR051599">
    <property type="entry name" value="Cell_Envelope_Assoc"/>
</dbReference>
<protein>
    <submittedName>
        <fullName evidence="3">ElyC/SanA/YdcF family protein</fullName>
    </submittedName>
</protein>
<evidence type="ECO:0000256" key="1">
    <source>
        <dbReference type="SAM" id="SignalP"/>
    </source>
</evidence>
<dbReference type="PROSITE" id="PS51257">
    <property type="entry name" value="PROKAR_LIPOPROTEIN"/>
    <property type="match status" value="1"/>
</dbReference>
<feature type="domain" description="DUF218" evidence="2">
    <location>
        <begin position="223"/>
        <end position="338"/>
    </location>
</feature>
<dbReference type="Gene3D" id="1.25.40.10">
    <property type="entry name" value="Tetratricopeptide repeat domain"/>
    <property type="match status" value="1"/>
</dbReference>
<proteinExistence type="predicted"/>
<dbReference type="RefSeq" id="WP_380970348.1">
    <property type="nucleotide sequence ID" value="NZ_JBHTCO010000045.1"/>
</dbReference>
<feature type="chain" id="PRO_5047265542" evidence="1">
    <location>
        <begin position="22"/>
        <end position="392"/>
    </location>
</feature>
<dbReference type="Pfam" id="PF02698">
    <property type="entry name" value="DUF218"/>
    <property type="match status" value="1"/>
</dbReference>
<dbReference type="PANTHER" id="PTHR30336:SF4">
    <property type="entry name" value="ENVELOPE BIOGENESIS FACTOR ELYC"/>
    <property type="match status" value="1"/>
</dbReference>
<dbReference type="Proteomes" id="UP001596505">
    <property type="component" value="Unassembled WGS sequence"/>
</dbReference>
<organism evidence="3 4">
    <name type="scientific">Scopulibacillus cellulosilyticus</name>
    <dbReference type="NCBI Taxonomy" id="2665665"/>
    <lineage>
        <taxon>Bacteria</taxon>
        <taxon>Bacillati</taxon>
        <taxon>Bacillota</taxon>
        <taxon>Bacilli</taxon>
        <taxon>Bacillales</taxon>
        <taxon>Sporolactobacillaceae</taxon>
        <taxon>Scopulibacillus</taxon>
    </lineage>
</organism>
<dbReference type="InterPro" id="IPR014729">
    <property type="entry name" value="Rossmann-like_a/b/a_fold"/>
</dbReference>
<feature type="signal peptide" evidence="1">
    <location>
        <begin position="1"/>
        <end position="21"/>
    </location>
</feature>
<name>A0ABW2Q3I2_9BACL</name>
<dbReference type="Gene3D" id="3.40.50.620">
    <property type="entry name" value="HUPs"/>
    <property type="match status" value="1"/>
</dbReference>
<dbReference type="InterPro" id="IPR003848">
    <property type="entry name" value="DUF218"/>
</dbReference>
<evidence type="ECO:0000313" key="4">
    <source>
        <dbReference type="Proteomes" id="UP001596505"/>
    </source>
</evidence>
<accession>A0ABW2Q3I2</accession>
<keyword evidence="4" id="KW-1185">Reference proteome</keyword>
<dbReference type="SUPFAM" id="SSF48452">
    <property type="entry name" value="TPR-like"/>
    <property type="match status" value="1"/>
</dbReference>
<evidence type="ECO:0000259" key="2">
    <source>
        <dbReference type="Pfam" id="PF02698"/>
    </source>
</evidence>
<evidence type="ECO:0000313" key="3">
    <source>
        <dbReference type="EMBL" id="MFC7395560.1"/>
    </source>
</evidence>
<dbReference type="PANTHER" id="PTHR30336">
    <property type="entry name" value="INNER MEMBRANE PROTEIN, PROBABLE PERMEASE"/>
    <property type="match status" value="1"/>
</dbReference>
<reference evidence="4" key="1">
    <citation type="journal article" date="2019" name="Int. J. Syst. Evol. Microbiol.">
        <title>The Global Catalogue of Microorganisms (GCM) 10K type strain sequencing project: providing services to taxonomists for standard genome sequencing and annotation.</title>
        <authorList>
            <consortium name="The Broad Institute Genomics Platform"/>
            <consortium name="The Broad Institute Genome Sequencing Center for Infectious Disease"/>
            <person name="Wu L."/>
            <person name="Ma J."/>
        </authorList>
    </citation>
    <scope>NUCLEOTIDE SEQUENCE [LARGE SCALE GENOMIC DNA]</scope>
    <source>
        <strain evidence="4">CGMCC 1.16305</strain>
    </source>
</reference>
<gene>
    <name evidence="3" type="ORF">ACFQRG_21870</name>
</gene>